<keyword evidence="1" id="KW-0479">Metal-binding</keyword>
<dbReference type="GO" id="GO:0070573">
    <property type="term" value="F:metallodipeptidase activity"/>
    <property type="evidence" value="ECO:0007669"/>
    <property type="project" value="InterPro"/>
</dbReference>
<dbReference type="InterPro" id="IPR008257">
    <property type="entry name" value="Pept_M19"/>
</dbReference>
<name>A0AAD4LAL2_9AGAM</name>
<dbReference type="InterPro" id="IPR032466">
    <property type="entry name" value="Metal_Hydrolase"/>
</dbReference>
<dbReference type="GO" id="GO:0006508">
    <property type="term" value="P:proteolysis"/>
    <property type="evidence" value="ECO:0007669"/>
    <property type="project" value="UniProtKB-KW"/>
</dbReference>
<evidence type="ECO:0000313" key="3">
    <source>
        <dbReference type="Proteomes" id="UP001201163"/>
    </source>
</evidence>
<keyword evidence="1" id="KW-0224">Dipeptidase</keyword>
<organism evidence="2 3">
    <name type="scientific">Lactarius akahatsu</name>
    <dbReference type="NCBI Taxonomy" id="416441"/>
    <lineage>
        <taxon>Eukaryota</taxon>
        <taxon>Fungi</taxon>
        <taxon>Dikarya</taxon>
        <taxon>Basidiomycota</taxon>
        <taxon>Agaricomycotina</taxon>
        <taxon>Agaricomycetes</taxon>
        <taxon>Russulales</taxon>
        <taxon>Russulaceae</taxon>
        <taxon>Lactarius</taxon>
    </lineage>
</organism>
<accession>A0AAD4LAL2</accession>
<keyword evidence="1" id="KW-0378">Hydrolase</keyword>
<evidence type="ECO:0000313" key="2">
    <source>
        <dbReference type="EMBL" id="KAH8984504.1"/>
    </source>
</evidence>
<dbReference type="AlphaFoldDB" id="A0AAD4LAL2"/>
<dbReference type="PANTHER" id="PTHR10443">
    <property type="entry name" value="MICROSOMAL DIPEPTIDASE"/>
    <property type="match status" value="1"/>
</dbReference>
<protein>
    <recommendedName>
        <fullName evidence="1">Dipeptidase</fullName>
        <ecNumber evidence="1">3.4.13.19</ecNumber>
    </recommendedName>
</protein>
<dbReference type="Gene3D" id="3.20.20.140">
    <property type="entry name" value="Metal-dependent hydrolases"/>
    <property type="match status" value="1"/>
</dbReference>
<comment type="cofactor">
    <cofactor evidence="1">
        <name>Zn(2+)</name>
        <dbReference type="ChEBI" id="CHEBI:29105"/>
    </cofactor>
</comment>
<dbReference type="EC" id="3.4.13.19" evidence="1"/>
<evidence type="ECO:0000256" key="1">
    <source>
        <dbReference type="RuleBase" id="RU341113"/>
    </source>
</evidence>
<comment type="catalytic activity">
    <reaction evidence="1">
        <text>an L-aminoacyl-L-amino acid + H2O = 2 an L-alpha-amino acid</text>
        <dbReference type="Rhea" id="RHEA:48940"/>
        <dbReference type="ChEBI" id="CHEBI:15377"/>
        <dbReference type="ChEBI" id="CHEBI:59869"/>
        <dbReference type="ChEBI" id="CHEBI:77460"/>
        <dbReference type="EC" id="3.4.13.19"/>
    </reaction>
</comment>
<gene>
    <name evidence="2" type="ORF">EDB92DRAFT_1481149</name>
</gene>
<keyword evidence="1" id="KW-0482">Metalloprotease</keyword>
<proteinExistence type="inferred from homology"/>
<comment type="caution">
    <text evidence="2">The sequence shown here is derived from an EMBL/GenBank/DDBJ whole genome shotgun (WGS) entry which is preliminary data.</text>
</comment>
<dbReference type="PANTHER" id="PTHR10443:SF12">
    <property type="entry name" value="DIPEPTIDASE"/>
    <property type="match status" value="1"/>
</dbReference>
<keyword evidence="3" id="KW-1185">Reference proteome</keyword>
<sequence>MSDDTAPKIPHEPVIWSHFSTRALCDIPRNVPDEVHQHVGTGVGQLDGVVMSTFFPDSCLRTRIVRTSRPVADYIDHIGSVTGRTQYVSASSSSHRTFPFARLLSSNNIGIGSDHDGIDRYPTGFGDVPTYPVLVVELYGRGWSADDLRGFTGDNFLRVFAGAEDVARNMARESVAPAQDLYEKRTDIPKNH</sequence>
<reference evidence="2" key="1">
    <citation type="submission" date="2022-01" db="EMBL/GenBank/DDBJ databases">
        <title>Comparative genomics reveals a dynamic genome evolution in the ectomycorrhizal milk-cap (Lactarius) mushrooms.</title>
        <authorList>
            <consortium name="DOE Joint Genome Institute"/>
            <person name="Lebreton A."/>
            <person name="Tang N."/>
            <person name="Kuo A."/>
            <person name="LaButti K."/>
            <person name="Drula E."/>
            <person name="Barry K."/>
            <person name="Clum A."/>
            <person name="Lipzen A."/>
            <person name="Mousain D."/>
            <person name="Ng V."/>
            <person name="Wang R."/>
            <person name="Wang X."/>
            <person name="Dai Y."/>
            <person name="Henrissat B."/>
            <person name="Grigoriev I.V."/>
            <person name="Guerin-Laguette A."/>
            <person name="Yu F."/>
            <person name="Martin F.M."/>
        </authorList>
    </citation>
    <scope>NUCLEOTIDE SEQUENCE</scope>
    <source>
        <strain evidence="2">QP</strain>
    </source>
</reference>
<dbReference type="Proteomes" id="UP001201163">
    <property type="component" value="Unassembled WGS sequence"/>
</dbReference>
<dbReference type="PROSITE" id="PS51365">
    <property type="entry name" value="RENAL_DIPEPTIDASE_2"/>
    <property type="match status" value="1"/>
</dbReference>
<keyword evidence="1" id="KW-0862">Zinc</keyword>
<keyword evidence="1" id="KW-0645">Protease</keyword>
<dbReference type="Pfam" id="PF01244">
    <property type="entry name" value="Peptidase_M19"/>
    <property type="match status" value="2"/>
</dbReference>
<dbReference type="EMBL" id="JAKELL010000075">
    <property type="protein sequence ID" value="KAH8984504.1"/>
    <property type="molecule type" value="Genomic_DNA"/>
</dbReference>
<dbReference type="GO" id="GO:0046872">
    <property type="term" value="F:metal ion binding"/>
    <property type="evidence" value="ECO:0007669"/>
    <property type="project" value="UniProtKB-UniRule"/>
</dbReference>
<comment type="similarity">
    <text evidence="1">Belongs to the metallo-dependent hydrolases superfamily. Peptidase M19 family.</text>
</comment>
<dbReference type="SUPFAM" id="SSF51556">
    <property type="entry name" value="Metallo-dependent hydrolases"/>
    <property type="match status" value="1"/>
</dbReference>